<reference evidence="3" key="2">
    <citation type="submission" date="2020-04" db="EMBL/GenBank/DDBJ databases">
        <authorList>
            <consortium name="NCBI Genome Project"/>
        </authorList>
    </citation>
    <scope>NUCLEOTIDE SEQUENCE</scope>
    <source>
        <strain evidence="3">CBS 342.82</strain>
    </source>
</reference>
<evidence type="ECO:0000256" key="1">
    <source>
        <dbReference type="SAM" id="SignalP"/>
    </source>
</evidence>
<evidence type="ECO:0008006" key="4">
    <source>
        <dbReference type="Google" id="ProtNLM"/>
    </source>
</evidence>
<accession>A0A6J3LZY0</accession>
<dbReference type="Proteomes" id="UP000504637">
    <property type="component" value="Unplaced"/>
</dbReference>
<evidence type="ECO:0000313" key="3">
    <source>
        <dbReference type="RefSeq" id="XP_033458264.1"/>
    </source>
</evidence>
<organism evidence="3">
    <name type="scientific">Dissoconium aciculare CBS 342.82</name>
    <dbReference type="NCBI Taxonomy" id="1314786"/>
    <lineage>
        <taxon>Eukaryota</taxon>
        <taxon>Fungi</taxon>
        <taxon>Dikarya</taxon>
        <taxon>Ascomycota</taxon>
        <taxon>Pezizomycotina</taxon>
        <taxon>Dothideomycetes</taxon>
        <taxon>Dothideomycetidae</taxon>
        <taxon>Mycosphaerellales</taxon>
        <taxon>Dissoconiaceae</taxon>
        <taxon>Dissoconium</taxon>
    </lineage>
</organism>
<dbReference type="OrthoDB" id="3648004at2759"/>
<dbReference type="RefSeq" id="XP_033458264.1">
    <property type="nucleotide sequence ID" value="XM_033600104.1"/>
</dbReference>
<dbReference type="GeneID" id="54357904"/>
<feature type="signal peptide" evidence="1">
    <location>
        <begin position="1"/>
        <end position="16"/>
    </location>
</feature>
<evidence type="ECO:0000313" key="2">
    <source>
        <dbReference type="Proteomes" id="UP000504637"/>
    </source>
</evidence>
<reference evidence="3" key="3">
    <citation type="submission" date="2025-08" db="UniProtKB">
        <authorList>
            <consortium name="RefSeq"/>
        </authorList>
    </citation>
    <scope>IDENTIFICATION</scope>
    <source>
        <strain evidence="3">CBS 342.82</strain>
    </source>
</reference>
<reference evidence="3" key="1">
    <citation type="submission" date="2020-01" db="EMBL/GenBank/DDBJ databases">
        <authorList>
            <consortium name="DOE Joint Genome Institute"/>
            <person name="Haridas S."/>
            <person name="Albert R."/>
            <person name="Binder M."/>
            <person name="Bloem J."/>
            <person name="Labutti K."/>
            <person name="Salamov A."/>
            <person name="Andreopoulos B."/>
            <person name="Baker S.E."/>
            <person name="Barry K."/>
            <person name="Bills G."/>
            <person name="Bluhm B.H."/>
            <person name="Cannon C."/>
            <person name="Castanera R."/>
            <person name="Culley D.E."/>
            <person name="Daum C."/>
            <person name="Ezra D."/>
            <person name="Gonzalez J.B."/>
            <person name="Henrissat B."/>
            <person name="Kuo A."/>
            <person name="Liang C."/>
            <person name="Lipzen A."/>
            <person name="Lutzoni F."/>
            <person name="Magnuson J."/>
            <person name="Mondo S."/>
            <person name="Nolan M."/>
            <person name="Ohm R."/>
            <person name="Pangilinan J."/>
            <person name="Park H.-J."/>
            <person name="Ramirez L."/>
            <person name="Alfaro M."/>
            <person name="Sun H."/>
            <person name="Tritt A."/>
            <person name="Yoshinaga Y."/>
            <person name="Zwiers L.-H."/>
            <person name="Turgeon B.G."/>
            <person name="Goodwin S.B."/>
            <person name="Spatafora J.W."/>
            <person name="Crous P.W."/>
            <person name="Grigoriev I.V."/>
        </authorList>
    </citation>
    <scope>NUCLEOTIDE SEQUENCE</scope>
    <source>
        <strain evidence="3">CBS 342.82</strain>
    </source>
</reference>
<proteinExistence type="predicted"/>
<name>A0A6J3LZY0_9PEZI</name>
<feature type="chain" id="PRO_5026912296" description="Apple domain-containing protein" evidence="1">
    <location>
        <begin position="17"/>
        <end position="399"/>
    </location>
</feature>
<protein>
    <recommendedName>
        <fullName evidence="4">Apple domain-containing protein</fullName>
    </recommendedName>
</protein>
<dbReference type="AlphaFoldDB" id="A0A6J3LZY0"/>
<keyword evidence="2" id="KW-1185">Reference proteome</keyword>
<gene>
    <name evidence="3" type="ORF">K489DRAFT_269675</name>
</gene>
<keyword evidence="1" id="KW-0732">Signal</keyword>
<sequence>MLVTIFFVAWASAALADSVTSQTVCTTKYGRSSINRVSTVYTRNPTTTVFRVYQTSTSTRTITPAPVTTTTTVTSTSTRIVNTQSTDIATATSTSTQVDTAVTTTTSTSTVTTVTTSTSASTTTVPTAAGFTAVALQGDYVAKRTPVARLEGQGRRERDAQLELEAREAQAAIERRASAKTRMLMPAATATTAPSQYPSAVTCGVSTSWYITFTSTTSTTTTIAPVTATATSTASTSVDSTSTLAPTTITTTTTASATTTTTTTVSTSTTTTSTRTAVVPQSTYYAQCGSNNLVNHVHGGIPVAILSYSSAFSLESQPMNDSTGYGCCALCASMDNCAGFGQHPSGTCYYILTQGQCDGSQTYGDAYHYYGSTTSPYFYTVGNGACGRLGAVSGPVASA</sequence>